<evidence type="ECO:0000313" key="10">
    <source>
        <dbReference type="EMBL" id="RGV29219.1"/>
    </source>
</evidence>
<name>A0A412WPU0_9BACT</name>
<proteinExistence type="inferred from homology"/>
<keyword evidence="2" id="KW-0809">Transit peptide</keyword>
<dbReference type="SUPFAM" id="SSF52833">
    <property type="entry name" value="Thioredoxin-like"/>
    <property type="match status" value="1"/>
</dbReference>
<dbReference type="Proteomes" id="UP000283426">
    <property type="component" value="Unassembled WGS sequence"/>
</dbReference>
<dbReference type="EMBL" id="QRYW01000006">
    <property type="protein sequence ID" value="RGV29219.1"/>
    <property type="molecule type" value="Genomic_DNA"/>
</dbReference>
<evidence type="ECO:0000256" key="7">
    <source>
        <dbReference type="ARBA" id="ARBA00024039"/>
    </source>
</evidence>
<evidence type="ECO:0000256" key="8">
    <source>
        <dbReference type="SAM" id="SignalP"/>
    </source>
</evidence>
<gene>
    <name evidence="10" type="ORF">DWW24_03810</name>
</gene>
<keyword evidence="6" id="KW-0676">Redox-active center</keyword>
<reference evidence="10 11" key="1">
    <citation type="submission" date="2018-08" db="EMBL/GenBank/DDBJ databases">
        <title>A genome reference for cultivated species of the human gut microbiota.</title>
        <authorList>
            <person name="Zou Y."/>
            <person name="Xue W."/>
            <person name="Luo G."/>
        </authorList>
    </citation>
    <scope>NUCLEOTIDE SEQUENCE [LARGE SCALE GENOMIC DNA]</scope>
    <source>
        <strain evidence="10 11">AF14-6AC</strain>
    </source>
</reference>
<evidence type="ECO:0000313" key="11">
    <source>
        <dbReference type="Proteomes" id="UP000283426"/>
    </source>
</evidence>
<evidence type="ECO:0000256" key="4">
    <source>
        <dbReference type="ARBA" id="ARBA00023002"/>
    </source>
</evidence>
<evidence type="ECO:0000259" key="9">
    <source>
        <dbReference type="PROSITE" id="PS51352"/>
    </source>
</evidence>
<accession>A0A412WPU0</accession>
<protein>
    <submittedName>
        <fullName evidence="10">DUF255 domain-containing protein</fullName>
    </submittedName>
</protein>
<dbReference type="AlphaFoldDB" id="A0A412WPU0"/>
<organism evidence="10 11">
    <name type="scientific">Odoribacter splanchnicus</name>
    <dbReference type="NCBI Taxonomy" id="28118"/>
    <lineage>
        <taxon>Bacteria</taxon>
        <taxon>Pseudomonadati</taxon>
        <taxon>Bacteroidota</taxon>
        <taxon>Bacteroidia</taxon>
        <taxon>Bacteroidales</taxon>
        <taxon>Odoribacteraceae</taxon>
        <taxon>Odoribacter</taxon>
    </lineage>
</organism>
<dbReference type="GO" id="GO:0045454">
    <property type="term" value="P:cell redox homeostasis"/>
    <property type="evidence" value="ECO:0007669"/>
    <property type="project" value="InterPro"/>
</dbReference>
<dbReference type="InterPro" id="IPR017937">
    <property type="entry name" value="Thioredoxin_CS"/>
</dbReference>
<dbReference type="Gene3D" id="3.40.30.10">
    <property type="entry name" value="Glutaredoxin"/>
    <property type="match status" value="1"/>
</dbReference>
<keyword evidence="5" id="KW-1015">Disulfide bond</keyword>
<dbReference type="PANTHER" id="PTHR47834:SF2">
    <property type="entry name" value="THIOREDOXIN-LIKE PROTEIN CITRX, CHLOROPLASTIC"/>
    <property type="match status" value="1"/>
</dbReference>
<keyword evidence="3" id="KW-0249">Electron transport</keyword>
<dbReference type="InterPro" id="IPR013766">
    <property type="entry name" value="Thioredoxin_domain"/>
</dbReference>
<dbReference type="InterPro" id="IPR044182">
    <property type="entry name" value="CITRX"/>
</dbReference>
<evidence type="ECO:0000256" key="3">
    <source>
        <dbReference type="ARBA" id="ARBA00022982"/>
    </source>
</evidence>
<sequence length="387" mass="44968">MKKLIFLFSLFIAFQAVAQEGIRFRHCSWEEAKAMAKKEKKPIFIDFYTQWCGPCLNMAENIFTLGSVGNFYNDHFVCLKIDAETGEGVELAKKYEVASFPTFVFVNPKTEKAIHISGSNQDRETFLFTGASALDPQKTSVYLMEQQKAGNTKPEFLLDYAYYAASRYNRTESEKCAEQLITKPGYSLENPKVWALFVKSIHGRDNKLFKMLCSDIDKYRKIHGTQAVDSKLFKECNYCPDAAELAAIPDFEGKTFLTRKNEADRLISAEKYEEAARLIDQMVADPGAFREELCMYFRFMTRSATYKDYPEFWKEKCLEYSRYMAYNMPDRDEAITYFDYLSQLEHYLNTHPEIQQQLPDCLKNKPKYGAQELSMRPAQLKQKPKKK</sequence>
<dbReference type="PROSITE" id="PS51352">
    <property type="entry name" value="THIOREDOXIN_2"/>
    <property type="match status" value="1"/>
</dbReference>
<dbReference type="GO" id="GO:0015035">
    <property type="term" value="F:protein-disulfide reductase activity"/>
    <property type="evidence" value="ECO:0007669"/>
    <property type="project" value="InterPro"/>
</dbReference>
<dbReference type="Pfam" id="PF13899">
    <property type="entry name" value="Thioredoxin_7"/>
    <property type="match status" value="1"/>
</dbReference>
<keyword evidence="1" id="KW-0813">Transport</keyword>
<keyword evidence="4" id="KW-0560">Oxidoreductase</keyword>
<keyword evidence="8" id="KW-0732">Signal</keyword>
<dbReference type="PROSITE" id="PS00194">
    <property type="entry name" value="THIOREDOXIN_1"/>
    <property type="match status" value="1"/>
</dbReference>
<dbReference type="InterPro" id="IPR036249">
    <property type="entry name" value="Thioredoxin-like_sf"/>
</dbReference>
<dbReference type="RefSeq" id="WP_118107372.1">
    <property type="nucleotide sequence ID" value="NZ_QRYW01000006.1"/>
</dbReference>
<evidence type="ECO:0000256" key="2">
    <source>
        <dbReference type="ARBA" id="ARBA00022946"/>
    </source>
</evidence>
<comment type="caution">
    <text evidence="10">The sequence shown here is derived from an EMBL/GenBank/DDBJ whole genome shotgun (WGS) entry which is preliminary data.</text>
</comment>
<feature type="chain" id="PRO_5019003943" evidence="8">
    <location>
        <begin position="19"/>
        <end position="387"/>
    </location>
</feature>
<evidence type="ECO:0000256" key="6">
    <source>
        <dbReference type="ARBA" id="ARBA00023284"/>
    </source>
</evidence>
<dbReference type="PANTHER" id="PTHR47834">
    <property type="entry name" value="THIOREDOXIN-LIKE PROTEIN CITRX, CHLOROPLASTIC"/>
    <property type="match status" value="1"/>
</dbReference>
<feature type="signal peptide" evidence="8">
    <location>
        <begin position="1"/>
        <end position="18"/>
    </location>
</feature>
<comment type="similarity">
    <text evidence="7">Belongs to the thioredoxin family. Plant CITRX-type subfamily.</text>
</comment>
<evidence type="ECO:0000256" key="5">
    <source>
        <dbReference type="ARBA" id="ARBA00023157"/>
    </source>
</evidence>
<feature type="domain" description="Thioredoxin" evidence="9">
    <location>
        <begin position="5"/>
        <end position="139"/>
    </location>
</feature>
<evidence type="ECO:0000256" key="1">
    <source>
        <dbReference type="ARBA" id="ARBA00022448"/>
    </source>
</evidence>
<dbReference type="CDD" id="cd02947">
    <property type="entry name" value="TRX_family"/>
    <property type="match status" value="1"/>
</dbReference>